<accession>A0AAU9JGB6</accession>
<gene>
    <name evidence="2" type="ORF">BSTOLATCC_MIC36518</name>
</gene>
<evidence type="ECO:0000313" key="3">
    <source>
        <dbReference type="Proteomes" id="UP001162131"/>
    </source>
</evidence>
<proteinExistence type="predicted"/>
<feature type="compositionally biased region" description="Polar residues" evidence="1">
    <location>
        <begin position="179"/>
        <end position="196"/>
    </location>
</feature>
<feature type="region of interest" description="Disordered" evidence="1">
    <location>
        <begin position="163"/>
        <end position="196"/>
    </location>
</feature>
<dbReference type="AlphaFoldDB" id="A0AAU9JGB6"/>
<sequence length="352" mass="40051">MSSNYNKAGKLNQNSRFRRELSLQVEPEIYGNYALTPSPRGPHLPSGGLTVFRKGENLILTPDSPLRYQRNFNVDDVTGSLSIKQKEKPFKVLNYKDESHHTRSSTTIINEDKQAYHFISALSAIPETKINPLPSAEADPKTTACDLDFLDISDDIISNLTFPDLEEPKEKEISRPKPSHTSKSSMFASTSAPKSLQTSMLHEIPTLNKDFKRTRSNNLLSSERSTKSFQSDKFFPETFKSNSTFRLTTNTIESEESIDSKPPEFQFERSIANTGSFPDIPLGILPTTAYCHHCQSEVTTTVKICMPTLPLWKRICCASFLGEEELEKYQEFEHYCKNCKKLITKYQPKKLW</sequence>
<name>A0AAU9JGB6_9CILI</name>
<feature type="compositionally biased region" description="Basic and acidic residues" evidence="1">
    <location>
        <begin position="166"/>
        <end position="175"/>
    </location>
</feature>
<comment type="caution">
    <text evidence="2">The sequence shown here is derived from an EMBL/GenBank/DDBJ whole genome shotgun (WGS) entry which is preliminary data.</text>
</comment>
<organism evidence="2 3">
    <name type="scientific">Blepharisma stoltei</name>
    <dbReference type="NCBI Taxonomy" id="1481888"/>
    <lineage>
        <taxon>Eukaryota</taxon>
        <taxon>Sar</taxon>
        <taxon>Alveolata</taxon>
        <taxon>Ciliophora</taxon>
        <taxon>Postciliodesmatophora</taxon>
        <taxon>Heterotrichea</taxon>
        <taxon>Heterotrichida</taxon>
        <taxon>Blepharismidae</taxon>
        <taxon>Blepharisma</taxon>
    </lineage>
</organism>
<reference evidence="2" key="1">
    <citation type="submission" date="2021-09" db="EMBL/GenBank/DDBJ databases">
        <authorList>
            <consortium name="AG Swart"/>
            <person name="Singh M."/>
            <person name="Singh A."/>
            <person name="Seah K."/>
            <person name="Emmerich C."/>
        </authorList>
    </citation>
    <scope>NUCLEOTIDE SEQUENCE</scope>
    <source>
        <strain evidence="2">ATCC30299</strain>
    </source>
</reference>
<dbReference type="EMBL" id="CAJZBQ010000036">
    <property type="protein sequence ID" value="CAG9324738.1"/>
    <property type="molecule type" value="Genomic_DNA"/>
</dbReference>
<keyword evidence="3" id="KW-1185">Reference proteome</keyword>
<evidence type="ECO:0000256" key="1">
    <source>
        <dbReference type="SAM" id="MobiDB-lite"/>
    </source>
</evidence>
<evidence type="ECO:0000313" key="2">
    <source>
        <dbReference type="EMBL" id="CAG9324738.1"/>
    </source>
</evidence>
<protein>
    <recommendedName>
        <fullName evidence="4">LITAF domain-containing protein</fullName>
    </recommendedName>
</protein>
<dbReference type="Proteomes" id="UP001162131">
    <property type="component" value="Unassembled WGS sequence"/>
</dbReference>
<evidence type="ECO:0008006" key="4">
    <source>
        <dbReference type="Google" id="ProtNLM"/>
    </source>
</evidence>